<reference evidence="1" key="2">
    <citation type="journal article" date="2023" name="Food Microbiol.">
        <title>Evaluation of the fermentation potential of lactic acid bacteria isolated from herbs, fruits and vegetables as starter cultures in nut-based milk alternatives.</title>
        <authorList>
            <person name="Huang W."/>
            <person name="Dong A."/>
            <person name="Pham H.T."/>
            <person name="Zhou C."/>
            <person name="Huo Z."/>
            <person name="Watjen A.P."/>
            <person name="Prakash S."/>
            <person name="Bang-Berthelsen C.H."/>
            <person name="Turner M.S."/>
        </authorList>
    </citation>
    <scope>NUCLEOTIDE SEQUENCE</scope>
    <source>
        <strain evidence="1">3</strain>
    </source>
</reference>
<sequence length="116" mass="13572">MSIDENTNLTKTVTIPIEEYKGLIERKSFINPKKVAREKTPWEELDEEVQEFFTSPTGRMHLKCLNAIVTGLSCTSLYKTWRTMVTLHSGSYTRWYTNQDVDTAREIFEEMKACIR</sequence>
<evidence type="ECO:0000313" key="1">
    <source>
        <dbReference type="EMBL" id="MDG4985152.1"/>
    </source>
</evidence>
<protein>
    <submittedName>
        <fullName evidence="1">Uncharacterized protein</fullName>
    </submittedName>
</protein>
<gene>
    <name evidence="1" type="ORF">OGZ51_13480</name>
</gene>
<name>A0A9X4NKY8_9LACT</name>
<comment type="caution">
    <text evidence="1">The sequence shown here is derived from an EMBL/GenBank/DDBJ whole genome shotgun (WGS) entry which is preliminary data.</text>
</comment>
<dbReference type="Proteomes" id="UP001152614">
    <property type="component" value="Unassembled WGS sequence"/>
</dbReference>
<proteinExistence type="predicted"/>
<organism evidence="1 2">
    <name type="scientific">Lactococcus lactis</name>
    <dbReference type="NCBI Taxonomy" id="1358"/>
    <lineage>
        <taxon>Bacteria</taxon>
        <taxon>Bacillati</taxon>
        <taxon>Bacillota</taxon>
        <taxon>Bacilli</taxon>
        <taxon>Lactobacillales</taxon>
        <taxon>Streptococcaceae</taxon>
        <taxon>Lactococcus</taxon>
    </lineage>
</organism>
<dbReference type="EMBL" id="JAOWLY010000024">
    <property type="protein sequence ID" value="MDG4985152.1"/>
    <property type="molecule type" value="Genomic_DNA"/>
</dbReference>
<evidence type="ECO:0000313" key="2">
    <source>
        <dbReference type="Proteomes" id="UP001152614"/>
    </source>
</evidence>
<reference evidence="1" key="1">
    <citation type="submission" date="2022-10" db="EMBL/GenBank/DDBJ databases">
        <authorList>
            <person name="Turner M.S."/>
            <person name="Huang W."/>
        </authorList>
    </citation>
    <scope>NUCLEOTIDE SEQUENCE</scope>
    <source>
        <strain evidence="1">3</strain>
    </source>
</reference>
<accession>A0A9X4NKY8</accession>
<dbReference type="RefSeq" id="WP_047205988.1">
    <property type="nucleotide sequence ID" value="NZ_JAOWLY010000024.1"/>
</dbReference>
<dbReference type="AlphaFoldDB" id="A0A9X4NKY8"/>